<evidence type="ECO:0000313" key="3">
    <source>
        <dbReference type="Proteomes" id="UP000324800"/>
    </source>
</evidence>
<reference evidence="2 3" key="1">
    <citation type="submission" date="2019-03" db="EMBL/GenBank/DDBJ databases">
        <title>Single cell metagenomics reveals metabolic interactions within the superorganism composed of flagellate Streblomastix strix and complex community of Bacteroidetes bacteria on its surface.</title>
        <authorList>
            <person name="Treitli S.C."/>
            <person name="Kolisko M."/>
            <person name="Husnik F."/>
            <person name="Keeling P."/>
            <person name="Hampl V."/>
        </authorList>
    </citation>
    <scope>NUCLEOTIDE SEQUENCE [LARGE SCALE GENOMIC DNA]</scope>
    <source>
        <strain evidence="2">ST1C</strain>
    </source>
</reference>
<feature type="region of interest" description="Disordered" evidence="1">
    <location>
        <begin position="1"/>
        <end position="97"/>
    </location>
</feature>
<organism evidence="2 3">
    <name type="scientific">Streblomastix strix</name>
    <dbReference type="NCBI Taxonomy" id="222440"/>
    <lineage>
        <taxon>Eukaryota</taxon>
        <taxon>Metamonada</taxon>
        <taxon>Preaxostyla</taxon>
        <taxon>Oxymonadida</taxon>
        <taxon>Streblomastigidae</taxon>
        <taxon>Streblomastix</taxon>
    </lineage>
</organism>
<evidence type="ECO:0000313" key="2">
    <source>
        <dbReference type="EMBL" id="KAA6373014.1"/>
    </source>
</evidence>
<feature type="compositionally biased region" description="Basic and acidic residues" evidence="1">
    <location>
        <begin position="48"/>
        <end position="69"/>
    </location>
</feature>
<name>A0A5J4US37_9EUKA</name>
<feature type="compositionally biased region" description="Polar residues" evidence="1">
    <location>
        <begin position="71"/>
        <end position="91"/>
    </location>
</feature>
<feature type="compositionally biased region" description="Basic and acidic residues" evidence="1">
    <location>
        <begin position="9"/>
        <end position="36"/>
    </location>
</feature>
<feature type="compositionally biased region" description="Basic residues" evidence="1">
    <location>
        <begin position="37"/>
        <end position="47"/>
    </location>
</feature>
<gene>
    <name evidence="2" type="ORF">EZS28_031460</name>
</gene>
<proteinExistence type="predicted"/>
<evidence type="ECO:0000256" key="1">
    <source>
        <dbReference type="SAM" id="MobiDB-lite"/>
    </source>
</evidence>
<dbReference type="EMBL" id="SNRW01013093">
    <property type="protein sequence ID" value="KAA6373014.1"/>
    <property type="molecule type" value="Genomic_DNA"/>
</dbReference>
<comment type="caution">
    <text evidence="2">The sequence shown here is derived from an EMBL/GenBank/DDBJ whole genome shotgun (WGS) entry which is preliminary data.</text>
</comment>
<dbReference type="Proteomes" id="UP000324800">
    <property type="component" value="Unassembled WGS sequence"/>
</dbReference>
<accession>A0A5J4US37</accession>
<protein>
    <submittedName>
        <fullName evidence="2">Uncharacterized protein</fullName>
    </submittedName>
</protein>
<sequence>MGNNGEMKYQPKDAEEKKNSKQSEIKQNDNTSEQKKTKTKQIKKNKSKKSDEKQHDNKEPENTKKEDIVVKSSNTNLQSNEKNKEFTSGSLPPSIEDGDVERFAAFNIPENYL</sequence>
<dbReference type="AlphaFoldDB" id="A0A5J4US37"/>